<sequence length="63" mass="7179">MLSLPLRKYFTLSSSFQLSETQLSYLSPKVSFVQDTTAIKPLKEICDEKDSNRCNRSSRCISS</sequence>
<reference evidence="1" key="1">
    <citation type="submission" date="2022-06" db="EMBL/GenBank/DDBJ databases">
        <authorList>
            <person name="Goudenege D."/>
            <person name="Le Roux F."/>
        </authorList>
    </citation>
    <scope>NUCLEOTIDE SEQUENCE</scope>
    <source>
        <strain evidence="1">12-063</strain>
    </source>
</reference>
<evidence type="ECO:0000313" key="2">
    <source>
        <dbReference type="Proteomes" id="UP001152658"/>
    </source>
</evidence>
<comment type="caution">
    <text evidence="1">The sequence shown here is derived from an EMBL/GenBank/DDBJ whole genome shotgun (WGS) entry which is preliminary data.</text>
</comment>
<evidence type="ECO:0000313" key="1">
    <source>
        <dbReference type="EMBL" id="CAH8194221.1"/>
    </source>
</evidence>
<dbReference type="EMBL" id="CALYLK010000001">
    <property type="protein sequence ID" value="CAH8194221.1"/>
    <property type="molecule type" value="Genomic_DNA"/>
</dbReference>
<gene>
    <name evidence="1" type="ORF">VAE063_1000468</name>
</gene>
<accession>A0ABN8TJP4</accession>
<dbReference type="Proteomes" id="UP001152658">
    <property type="component" value="Unassembled WGS sequence"/>
</dbReference>
<organism evidence="1 2">
    <name type="scientific">Vibrio aestuarianus</name>
    <dbReference type="NCBI Taxonomy" id="28171"/>
    <lineage>
        <taxon>Bacteria</taxon>
        <taxon>Pseudomonadati</taxon>
        <taxon>Pseudomonadota</taxon>
        <taxon>Gammaproteobacteria</taxon>
        <taxon>Vibrionales</taxon>
        <taxon>Vibrionaceae</taxon>
        <taxon>Vibrio</taxon>
    </lineage>
</organism>
<proteinExistence type="predicted"/>
<keyword evidence="2" id="KW-1185">Reference proteome</keyword>
<name>A0ABN8TJP4_9VIBR</name>
<protein>
    <submittedName>
        <fullName evidence="1">Uncharacterized protein</fullName>
    </submittedName>
</protein>